<gene>
    <name evidence="9" type="primary">appC</name>
    <name evidence="9" type="ordered locus">HRM2_12920</name>
</gene>
<evidence type="ECO:0000256" key="5">
    <source>
        <dbReference type="ARBA" id="ARBA00022989"/>
    </source>
</evidence>
<feature type="transmembrane region" description="Helical" evidence="7">
    <location>
        <begin position="41"/>
        <end position="61"/>
    </location>
</feature>
<accession>C0Q8R3</accession>
<keyword evidence="10" id="KW-1185">Reference proteome</keyword>
<organism evidence="9 10">
    <name type="scientific">Desulforapulum autotrophicum (strain ATCC 43914 / DSM 3382 / VKM B-1955 / HRM2)</name>
    <name type="common">Desulfobacterium autotrophicum</name>
    <dbReference type="NCBI Taxonomy" id="177437"/>
    <lineage>
        <taxon>Bacteria</taxon>
        <taxon>Pseudomonadati</taxon>
        <taxon>Thermodesulfobacteriota</taxon>
        <taxon>Desulfobacteria</taxon>
        <taxon>Desulfobacterales</taxon>
        <taxon>Desulfobacteraceae</taxon>
        <taxon>Desulforapulum</taxon>
    </lineage>
</organism>
<evidence type="ECO:0000256" key="3">
    <source>
        <dbReference type="ARBA" id="ARBA00022475"/>
    </source>
</evidence>
<dbReference type="OrthoDB" id="9783218at2"/>
<dbReference type="PANTHER" id="PTHR43386">
    <property type="entry name" value="OLIGOPEPTIDE TRANSPORT SYSTEM PERMEASE PROTEIN APPC"/>
    <property type="match status" value="1"/>
</dbReference>
<evidence type="ECO:0000313" key="9">
    <source>
        <dbReference type="EMBL" id="ACN14403.1"/>
    </source>
</evidence>
<sequence length="309" mass="33316">MTAVRTQALPGPDFNKGLGLDVIFPSPGQIMRQRMTTHKGFIIGGLMILTVFAAALFAPYISHHDPYEQNLSQRMIPPVWAERGTWDHPLGTDSMGREYLCRLVYGARISILIGLACMSIAAVIGISLGLAAGYFGGTIDMIVSFIITVRLALPAVLVAVAVVALIGGSMTVVIMVLGCLIWDRFAVVMRATTQQIRSMDYVQAARAAGCSVPWLLIREIMPNLLNSIVIVATLEIGRAILLEAALSFLGMGVQPPTPSWGLMISEGKDMMLFSPYLVTIPGVALFFMVLGMNLFGDGLRDVTSPEGRS</sequence>
<comment type="similarity">
    <text evidence="7">Belongs to the binding-protein-dependent transport system permease family.</text>
</comment>
<keyword evidence="3" id="KW-1003">Cell membrane</keyword>
<dbReference type="PROSITE" id="PS50928">
    <property type="entry name" value="ABC_TM1"/>
    <property type="match status" value="1"/>
</dbReference>
<dbReference type="HOGENOM" id="CLU_028518_1_1_7"/>
<keyword evidence="4 7" id="KW-0812">Transmembrane</keyword>
<evidence type="ECO:0000256" key="6">
    <source>
        <dbReference type="ARBA" id="ARBA00023136"/>
    </source>
</evidence>
<dbReference type="Pfam" id="PF12911">
    <property type="entry name" value="OppC_N"/>
    <property type="match status" value="1"/>
</dbReference>
<name>C0Q8R3_DESAH</name>
<protein>
    <submittedName>
        <fullName evidence="9">AppC</fullName>
    </submittedName>
</protein>
<dbReference type="PANTHER" id="PTHR43386:SF25">
    <property type="entry name" value="PEPTIDE ABC TRANSPORTER PERMEASE PROTEIN"/>
    <property type="match status" value="1"/>
</dbReference>
<feature type="transmembrane region" description="Helical" evidence="7">
    <location>
        <begin position="142"/>
        <end position="166"/>
    </location>
</feature>
<dbReference type="KEGG" id="dat:HRM2_12920"/>
<dbReference type="eggNOG" id="COG1173">
    <property type="taxonomic scope" value="Bacteria"/>
</dbReference>
<evidence type="ECO:0000259" key="8">
    <source>
        <dbReference type="PROSITE" id="PS50928"/>
    </source>
</evidence>
<dbReference type="InterPro" id="IPR000515">
    <property type="entry name" value="MetI-like"/>
</dbReference>
<reference evidence="9 10" key="1">
    <citation type="journal article" date="2009" name="Environ. Microbiol.">
        <title>Genome sequence of Desulfobacterium autotrophicum HRM2, a marine sulfate reducer oxidizing organic carbon completely to carbon dioxide.</title>
        <authorList>
            <person name="Strittmatter A.W."/>
            <person name="Liesegang H."/>
            <person name="Rabus R."/>
            <person name="Decker I."/>
            <person name="Amann J."/>
            <person name="Andres S."/>
            <person name="Henne A."/>
            <person name="Fricke W.F."/>
            <person name="Martinez-Arias R."/>
            <person name="Bartels D."/>
            <person name="Goesmann A."/>
            <person name="Krause L."/>
            <person name="Puehler A."/>
            <person name="Klenk H.P."/>
            <person name="Richter M."/>
            <person name="Schuler M."/>
            <person name="Gloeckner F.O."/>
            <person name="Meyerdierks A."/>
            <person name="Gottschalk G."/>
            <person name="Amann R."/>
        </authorList>
    </citation>
    <scope>NUCLEOTIDE SEQUENCE [LARGE SCALE GENOMIC DNA]</scope>
    <source>
        <strain evidence="10">ATCC 43914 / DSM 3382 / HRM2</strain>
    </source>
</reference>
<evidence type="ECO:0000256" key="2">
    <source>
        <dbReference type="ARBA" id="ARBA00022448"/>
    </source>
</evidence>
<dbReference type="Pfam" id="PF00528">
    <property type="entry name" value="BPD_transp_1"/>
    <property type="match status" value="1"/>
</dbReference>
<feature type="domain" description="ABC transmembrane type-1" evidence="8">
    <location>
        <begin position="107"/>
        <end position="296"/>
    </location>
</feature>
<feature type="transmembrane region" description="Helical" evidence="7">
    <location>
        <begin position="273"/>
        <end position="295"/>
    </location>
</feature>
<evidence type="ECO:0000313" key="10">
    <source>
        <dbReference type="Proteomes" id="UP000000442"/>
    </source>
</evidence>
<dbReference type="STRING" id="177437.HRM2_12920"/>
<comment type="subcellular location">
    <subcellularLocation>
        <location evidence="1 7">Cell membrane</location>
        <topology evidence="1 7">Multi-pass membrane protein</topology>
    </subcellularLocation>
</comment>
<evidence type="ECO:0000256" key="1">
    <source>
        <dbReference type="ARBA" id="ARBA00004651"/>
    </source>
</evidence>
<dbReference type="Gene3D" id="1.10.3720.10">
    <property type="entry name" value="MetI-like"/>
    <property type="match status" value="1"/>
</dbReference>
<dbReference type="RefSeq" id="WP_015903190.1">
    <property type="nucleotide sequence ID" value="NC_012108.1"/>
</dbReference>
<dbReference type="AlphaFoldDB" id="C0Q8R3"/>
<dbReference type="InterPro" id="IPR035906">
    <property type="entry name" value="MetI-like_sf"/>
</dbReference>
<dbReference type="SUPFAM" id="SSF161098">
    <property type="entry name" value="MetI-like"/>
    <property type="match status" value="1"/>
</dbReference>
<keyword evidence="2 7" id="KW-0813">Transport</keyword>
<dbReference type="InterPro" id="IPR025966">
    <property type="entry name" value="OppC_N"/>
</dbReference>
<dbReference type="EMBL" id="CP001087">
    <property type="protein sequence ID" value="ACN14403.1"/>
    <property type="molecule type" value="Genomic_DNA"/>
</dbReference>
<evidence type="ECO:0000256" key="4">
    <source>
        <dbReference type="ARBA" id="ARBA00022692"/>
    </source>
</evidence>
<dbReference type="CDD" id="cd06261">
    <property type="entry name" value="TM_PBP2"/>
    <property type="match status" value="1"/>
</dbReference>
<evidence type="ECO:0000256" key="7">
    <source>
        <dbReference type="RuleBase" id="RU363032"/>
    </source>
</evidence>
<dbReference type="Proteomes" id="UP000000442">
    <property type="component" value="Chromosome"/>
</dbReference>
<keyword evidence="6 7" id="KW-0472">Membrane</keyword>
<dbReference type="GO" id="GO:0055085">
    <property type="term" value="P:transmembrane transport"/>
    <property type="evidence" value="ECO:0007669"/>
    <property type="project" value="InterPro"/>
</dbReference>
<feature type="transmembrane region" description="Helical" evidence="7">
    <location>
        <begin position="109"/>
        <end position="135"/>
    </location>
</feature>
<dbReference type="GO" id="GO:0005886">
    <property type="term" value="C:plasma membrane"/>
    <property type="evidence" value="ECO:0007669"/>
    <property type="project" value="UniProtKB-SubCell"/>
</dbReference>
<keyword evidence="5 7" id="KW-1133">Transmembrane helix</keyword>
<proteinExistence type="inferred from homology"/>
<dbReference type="InterPro" id="IPR050366">
    <property type="entry name" value="BP-dependent_transpt_permease"/>
</dbReference>